<dbReference type="GO" id="GO:0051010">
    <property type="term" value="F:microtubule plus-end binding"/>
    <property type="evidence" value="ECO:0007669"/>
    <property type="project" value="TreeGrafter"/>
</dbReference>
<dbReference type="Pfam" id="PF08649">
    <property type="entry name" value="DASH_Dad1"/>
    <property type="match status" value="1"/>
</dbReference>
<keyword evidence="15" id="KW-0137">Centromere</keyword>
<evidence type="ECO:0000256" key="16">
    <source>
        <dbReference type="ARBA" id="ARBA00030566"/>
    </source>
</evidence>
<keyword evidence="6" id="KW-0158">Chromosome</keyword>
<evidence type="ECO:0000256" key="6">
    <source>
        <dbReference type="ARBA" id="ARBA00022454"/>
    </source>
</evidence>
<dbReference type="InterPro" id="IPR013958">
    <property type="entry name" value="DASH_Dad1"/>
</dbReference>
<evidence type="ECO:0000256" key="11">
    <source>
        <dbReference type="ARBA" id="ARBA00022838"/>
    </source>
</evidence>
<evidence type="ECO:0000256" key="14">
    <source>
        <dbReference type="ARBA" id="ARBA00023306"/>
    </source>
</evidence>
<keyword evidence="14" id="KW-0131">Cell cycle</keyword>
<evidence type="ECO:0000256" key="3">
    <source>
        <dbReference type="ARBA" id="ARBA00004629"/>
    </source>
</evidence>
<evidence type="ECO:0000256" key="12">
    <source>
        <dbReference type="ARBA" id="ARBA00023212"/>
    </source>
</evidence>
<keyword evidence="7" id="KW-0963">Cytoplasm</keyword>
<dbReference type="GO" id="GO:0005876">
    <property type="term" value="C:spindle microtubule"/>
    <property type="evidence" value="ECO:0007669"/>
    <property type="project" value="TreeGrafter"/>
</dbReference>
<evidence type="ECO:0000313" key="18">
    <source>
        <dbReference type="EMBL" id="TBU62385.1"/>
    </source>
</evidence>
<evidence type="ECO:0000256" key="13">
    <source>
        <dbReference type="ARBA" id="ARBA00023242"/>
    </source>
</evidence>
<dbReference type="AlphaFoldDB" id="A0A4Q9Q548"/>
<keyword evidence="12" id="KW-0206">Cytoskeleton</keyword>
<keyword evidence="10" id="KW-0498">Mitosis</keyword>
<dbReference type="Proteomes" id="UP000292082">
    <property type="component" value="Unassembled WGS sequence"/>
</dbReference>
<dbReference type="PANTHER" id="PTHR28025:SF1">
    <property type="entry name" value="DASH COMPLEX SUBUNIT DAD1"/>
    <property type="match status" value="1"/>
</dbReference>
<reference evidence="18 19" key="1">
    <citation type="submission" date="2019-01" db="EMBL/GenBank/DDBJ databases">
        <title>Draft genome sequences of three monokaryotic isolates of the white-rot basidiomycete fungus Dichomitus squalens.</title>
        <authorList>
            <consortium name="DOE Joint Genome Institute"/>
            <person name="Lopez S.C."/>
            <person name="Andreopoulos B."/>
            <person name="Pangilinan J."/>
            <person name="Lipzen A."/>
            <person name="Riley R."/>
            <person name="Ahrendt S."/>
            <person name="Ng V."/>
            <person name="Barry K."/>
            <person name="Daum C."/>
            <person name="Grigoriev I.V."/>
            <person name="Hilden K.S."/>
            <person name="Makela M.R."/>
            <person name="de Vries R.P."/>
        </authorList>
    </citation>
    <scope>NUCLEOTIDE SEQUENCE [LARGE SCALE GENOMIC DNA]</scope>
    <source>
        <strain evidence="18 19">CBS 464.89</strain>
    </source>
</reference>
<keyword evidence="11" id="KW-0995">Kinetochore</keyword>
<comment type="subcellular location">
    <subcellularLocation>
        <location evidence="3">Chromosome</location>
        <location evidence="3">Centromere</location>
        <location evidence="3">Kinetochore</location>
    </subcellularLocation>
    <subcellularLocation>
        <location evidence="2">Cytoplasm</location>
        <location evidence="2">Cytoskeleton</location>
        <location evidence="2">Spindle</location>
    </subcellularLocation>
    <subcellularLocation>
        <location evidence="1">Nucleus</location>
    </subcellularLocation>
</comment>
<evidence type="ECO:0000256" key="7">
    <source>
        <dbReference type="ARBA" id="ARBA00022490"/>
    </source>
</evidence>
<evidence type="ECO:0000313" key="19">
    <source>
        <dbReference type="Proteomes" id="UP000292082"/>
    </source>
</evidence>
<dbReference type="STRING" id="114155.A0A4Q9Q548"/>
<dbReference type="GO" id="GO:0072686">
    <property type="term" value="C:mitotic spindle"/>
    <property type="evidence" value="ECO:0007669"/>
    <property type="project" value="InterPro"/>
</dbReference>
<evidence type="ECO:0000256" key="2">
    <source>
        <dbReference type="ARBA" id="ARBA00004186"/>
    </source>
</evidence>
<feature type="region of interest" description="Disordered" evidence="17">
    <location>
        <begin position="64"/>
        <end position="107"/>
    </location>
</feature>
<gene>
    <name evidence="18" type="ORF">BD310DRAFT_811460</name>
</gene>
<organism evidence="18 19">
    <name type="scientific">Dichomitus squalens</name>
    <dbReference type="NCBI Taxonomy" id="114155"/>
    <lineage>
        <taxon>Eukaryota</taxon>
        <taxon>Fungi</taxon>
        <taxon>Dikarya</taxon>
        <taxon>Basidiomycota</taxon>
        <taxon>Agaricomycotina</taxon>
        <taxon>Agaricomycetes</taxon>
        <taxon>Polyporales</taxon>
        <taxon>Polyporaceae</taxon>
        <taxon>Dichomitus</taxon>
    </lineage>
</organism>
<evidence type="ECO:0000256" key="9">
    <source>
        <dbReference type="ARBA" id="ARBA00022701"/>
    </source>
</evidence>
<evidence type="ECO:0000256" key="5">
    <source>
        <dbReference type="ARBA" id="ARBA00020261"/>
    </source>
</evidence>
<evidence type="ECO:0000256" key="4">
    <source>
        <dbReference type="ARBA" id="ARBA00010146"/>
    </source>
</evidence>
<evidence type="ECO:0000256" key="1">
    <source>
        <dbReference type="ARBA" id="ARBA00004123"/>
    </source>
</evidence>
<dbReference type="GO" id="GO:0051301">
    <property type="term" value="P:cell division"/>
    <property type="evidence" value="ECO:0007669"/>
    <property type="project" value="UniProtKB-KW"/>
</dbReference>
<proteinExistence type="inferred from homology"/>
<evidence type="ECO:0000256" key="8">
    <source>
        <dbReference type="ARBA" id="ARBA00022618"/>
    </source>
</evidence>
<keyword evidence="9" id="KW-0493">Microtubule</keyword>
<name>A0A4Q9Q548_9APHY</name>
<keyword evidence="19" id="KW-1185">Reference proteome</keyword>
<evidence type="ECO:0000256" key="10">
    <source>
        <dbReference type="ARBA" id="ARBA00022776"/>
    </source>
</evidence>
<protein>
    <recommendedName>
        <fullName evidence="5">DASH complex subunit DAD1</fullName>
    </recommendedName>
    <alternativeName>
        <fullName evidence="16">Outer kinetochore protein DAD1</fullName>
    </alternativeName>
</protein>
<dbReference type="GO" id="GO:0044732">
    <property type="term" value="C:mitotic spindle pole body"/>
    <property type="evidence" value="ECO:0007669"/>
    <property type="project" value="TreeGrafter"/>
</dbReference>
<evidence type="ECO:0000256" key="15">
    <source>
        <dbReference type="ARBA" id="ARBA00023328"/>
    </source>
</evidence>
<evidence type="ECO:0000256" key="17">
    <source>
        <dbReference type="SAM" id="MobiDB-lite"/>
    </source>
</evidence>
<comment type="similarity">
    <text evidence="4">Belongs to the DASH complex DAD1 family.</text>
</comment>
<dbReference type="GO" id="GO:0042729">
    <property type="term" value="C:DASH complex"/>
    <property type="evidence" value="ECO:0007669"/>
    <property type="project" value="InterPro"/>
</dbReference>
<sequence>MEENTSFFEKERDRLTAEISSGFEELLSSSNNLNRKLEEVLGMTREYETIAALWQSFHELMRGHSDDGDVSAETEQQPHGLPGTGGHILTASKSGGLGAVQEEQQNS</sequence>
<accession>A0A4Q9Q548</accession>
<keyword evidence="8" id="KW-0132">Cell division</keyword>
<dbReference type="EMBL" id="ML145094">
    <property type="protein sequence ID" value="TBU62385.1"/>
    <property type="molecule type" value="Genomic_DNA"/>
</dbReference>
<dbReference type="PANTHER" id="PTHR28025">
    <property type="entry name" value="DASH COMPLEX SUBUNIT DAD1"/>
    <property type="match status" value="1"/>
</dbReference>
<keyword evidence="13" id="KW-0539">Nucleus</keyword>